<dbReference type="Gene3D" id="3.40.50.300">
    <property type="entry name" value="P-loop containing nucleotide triphosphate hydrolases"/>
    <property type="match status" value="2"/>
</dbReference>
<gene>
    <name evidence="1" type="ORF">AN217_03465</name>
</gene>
<dbReference type="PATRIC" id="fig|943816.4.peg.5795"/>
<dbReference type="PANTHER" id="PTHR11070">
    <property type="entry name" value="UVRD / RECB / PCRA DNA HELICASE FAMILY MEMBER"/>
    <property type="match status" value="1"/>
</dbReference>
<dbReference type="PANTHER" id="PTHR11070:SF2">
    <property type="entry name" value="ATP-DEPENDENT DNA HELICASE SRS2"/>
    <property type="match status" value="1"/>
</dbReference>
<dbReference type="InterPro" id="IPR000212">
    <property type="entry name" value="DNA_helicase_UvrD/REP"/>
</dbReference>
<dbReference type="InterPro" id="IPR027417">
    <property type="entry name" value="P-loop_NTPase"/>
</dbReference>
<dbReference type="GO" id="GO:0003677">
    <property type="term" value="F:DNA binding"/>
    <property type="evidence" value="ECO:0007669"/>
    <property type="project" value="InterPro"/>
</dbReference>
<dbReference type="EMBL" id="LJGV01000021">
    <property type="protein sequence ID" value="OEV02290.1"/>
    <property type="molecule type" value="Genomic_DNA"/>
</dbReference>
<comment type="caution">
    <text evidence="1">The sequence shown here is derived from an EMBL/GenBank/DDBJ whole genome shotgun (WGS) entry which is preliminary data.</text>
</comment>
<dbReference type="SUPFAM" id="SSF52540">
    <property type="entry name" value="P-loop containing nucleoside triphosphate hydrolases"/>
    <property type="match status" value="1"/>
</dbReference>
<accession>A0A1E7KEE1</accession>
<evidence type="ECO:0000313" key="2">
    <source>
        <dbReference type="Proteomes" id="UP000175829"/>
    </source>
</evidence>
<proteinExistence type="predicted"/>
<evidence type="ECO:0000313" key="1">
    <source>
        <dbReference type="EMBL" id="OEV02290.1"/>
    </source>
</evidence>
<dbReference type="AlphaFoldDB" id="A0A1E7KEE1"/>
<organism evidence="1 2">
    <name type="scientific">Streptomyces qinglanensis</name>
    <dbReference type="NCBI Taxonomy" id="943816"/>
    <lineage>
        <taxon>Bacteria</taxon>
        <taxon>Bacillati</taxon>
        <taxon>Actinomycetota</taxon>
        <taxon>Actinomycetes</taxon>
        <taxon>Kitasatosporales</taxon>
        <taxon>Streptomycetaceae</taxon>
        <taxon>Streptomyces</taxon>
    </lineage>
</organism>
<dbReference type="RefSeq" id="WP_027760033.1">
    <property type="nucleotide sequence ID" value="NZ_LJGV01000021.1"/>
</dbReference>
<dbReference type="GO" id="GO:0005524">
    <property type="term" value="F:ATP binding"/>
    <property type="evidence" value="ECO:0007669"/>
    <property type="project" value="InterPro"/>
</dbReference>
<protein>
    <submittedName>
        <fullName evidence="1">Uncharacterized protein</fullName>
    </submittedName>
</protein>
<dbReference type="GO" id="GO:0043138">
    <property type="term" value="F:3'-5' DNA helicase activity"/>
    <property type="evidence" value="ECO:0007669"/>
    <property type="project" value="TreeGrafter"/>
</dbReference>
<dbReference type="GO" id="GO:0000725">
    <property type="term" value="P:recombinational repair"/>
    <property type="evidence" value="ECO:0007669"/>
    <property type="project" value="TreeGrafter"/>
</dbReference>
<dbReference type="Proteomes" id="UP000175829">
    <property type="component" value="Unassembled WGS sequence"/>
</dbReference>
<sequence>MRAPSLLDLETEQHSVVDLPFRGSHVITGNPGSGKTVLAVHRAWALATIGREVTLLTRSNVLHQYLAQLAPDLTESVRVTTSHRWIRDFWHERFGSDPPKTDEEGWHHAWIEMQQTCVVRGIRSTAHLVIDEGQGLPVDFYRWCRVLGVEVTVFADENQQIGDEQSTVSEIHREIVAQAPPLVLRGNRRNSREIAMLASEFQEGRGERLPLPSRSAGRRPTVLRVPTLDYLVTGISRYFSAHPERTIGIICRSNRLQREIQSRLTKLGMSAHTQAYVHDDRYRNAIDFSTRPIRIVNTNSMKGLEFDSVFVPDLDAYTEDPTGVAARLRFFVLCTRAREDLHLAHRGSREPAILSDIPDSLLARHAG</sequence>
<dbReference type="GO" id="GO:0005829">
    <property type="term" value="C:cytosol"/>
    <property type="evidence" value="ECO:0007669"/>
    <property type="project" value="TreeGrafter"/>
</dbReference>
<reference evidence="1 2" key="1">
    <citation type="journal article" date="2016" name="Front. Microbiol.">
        <title>Comparative Genomics Analysis of Streptomyces Species Reveals Their Adaptation to the Marine Environment and Their Diversity at the Genomic Level.</title>
        <authorList>
            <person name="Tian X."/>
            <person name="Zhang Z."/>
            <person name="Yang T."/>
            <person name="Chen M."/>
            <person name="Li J."/>
            <person name="Chen F."/>
            <person name="Yang J."/>
            <person name="Li W."/>
            <person name="Zhang B."/>
            <person name="Zhang Z."/>
            <person name="Wu J."/>
            <person name="Zhang C."/>
            <person name="Long L."/>
            <person name="Xiao J."/>
        </authorList>
    </citation>
    <scope>NUCLEOTIDE SEQUENCE [LARGE SCALE GENOMIC DNA]</scope>
    <source>
        <strain evidence="1 2">SCSIO M10379</strain>
    </source>
</reference>
<name>A0A1E7KEE1_9ACTN</name>